<feature type="region of interest" description="Disordered" evidence="1">
    <location>
        <begin position="305"/>
        <end position="340"/>
    </location>
</feature>
<dbReference type="KEGG" id="rpc:RPC_2879"/>
<dbReference type="RefSeq" id="WP_011473323.1">
    <property type="nucleotide sequence ID" value="NC_007925.1"/>
</dbReference>
<feature type="compositionally biased region" description="Basic and acidic residues" evidence="1">
    <location>
        <begin position="305"/>
        <end position="325"/>
    </location>
</feature>
<evidence type="ECO:0000313" key="2">
    <source>
        <dbReference type="EMBL" id="ABD88427.1"/>
    </source>
</evidence>
<proteinExistence type="predicted"/>
<reference evidence="2" key="1">
    <citation type="submission" date="2006-03" db="EMBL/GenBank/DDBJ databases">
        <title>Complete sequence of Rhodopseudomonas palustris BisB18.</title>
        <authorList>
            <consortium name="US DOE Joint Genome Institute"/>
            <person name="Copeland A."/>
            <person name="Lucas S."/>
            <person name="Lapidus A."/>
            <person name="Barry K."/>
            <person name="Detter J.C."/>
            <person name="Glavina del Rio T."/>
            <person name="Hammon N."/>
            <person name="Israni S."/>
            <person name="Dalin E."/>
            <person name="Tice H."/>
            <person name="Pitluck S."/>
            <person name="Chain P."/>
            <person name="Malfatti S."/>
            <person name="Shin M."/>
            <person name="Vergez L."/>
            <person name="Schmutz J."/>
            <person name="Larimer F."/>
            <person name="Land M."/>
            <person name="Hauser L."/>
            <person name="Pelletier D.A."/>
            <person name="Kyrpides N."/>
            <person name="Anderson I."/>
            <person name="Oda Y."/>
            <person name="Harwood C.S."/>
            <person name="Richardson P."/>
        </authorList>
    </citation>
    <scope>NUCLEOTIDE SEQUENCE [LARGE SCALE GENOMIC DNA]</scope>
    <source>
        <strain evidence="2">BisB18</strain>
    </source>
</reference>
<evidence type="ECO:0000256" key="1">
    <source>
        <dbReference type="SAM" id="MobiDB-lite"/>
    </source>
</evidence>
<sequence>MIMMFQGRYRSIRLSFWYVTGRRIVLRITLFAAFLVVNTPLSAIASDFRELDAAFSKSVRLSSSDRSYYEDRLKELASTYGLLAESTLFPGLNVRQTIAQALDQIAKSSFGRLVNEGSPPHPDALQDLSNLLSTLRTLEETEAKSGPLNDVMSIRERVFSTFVDPLVARPGRKDLKALADPLDGILLVQFLGETAEGGIRVLDLYARPEIAGLSWSLKTFTAPFDSLKRTADRAYFADYPPRQDGKLALYIDVGPFGKRLRKGLFSRISELQRANLVVILDDSSARLDACVETVIERTRRSVLEDRAKEGRESSGRIAERLRAETSPDPDGTSPTAEETAAIRQQCQVRLQRSALDNRVVLFDPKRNLEVTSFQSTPNSSSELEALLVKAQYAVKRWP</sequence>
<organism evidence="2">
    <name type="scientific">Rhodopseudomonas palustris (strain BisB18)</name>
    <dbReference type="NCBI Taxonomy" id="316056"/>
    <lineage>
        <taxon>Bacteria</taxon>
        <taxon>Pseudomonadati</taxon>
        <taxon>Pseudomonadota</taxon>
        <taxon>Alphaproteobacteria</taxon>
        <taxon>Hyphomicrobiales</taxon>
        <taxon>Nitrobacteraceae</taxon>
        <taxon>Rhodopseudomonas</taxon>
    </lineage>
</organism>
<dbReference type="HOGENOM" id="CLU_692376_0_0_5"/>
<name>Q213K9_RHOPB</name>
<protein>
    <submittedName>
        <fullName evidence="2">Uncharacterized protein</fullName>
    </submittedName>
</protein>
<dbReference type="EMBL" id="CP000301">
    <property type="protein sequence ID" value="ABD88427.1"/>
    <property type="molecule type" value="Genomic_DNA"/>
</dbReference>
<accession>Q213K9</accession>
<dbReference type="AlphaFoldDB" id="Q213K9"/>
<dbReference type="STRING" id="316056.RPC_2879"/>
<gene>
    <name evidence="2" type="ordered locus">RPC_2879</name>
</gene>
<dbReference type="OrthoDB" id="9832195at2"/>